<dbReference type="PANTHER" id="PTHR30154:SF17">
    <property type="entry name" value="DNA-BINDING TRANSCRIPTIONAL ACTIVATOR DECR"/>
    <property type="match status" value="1"/>
</dbReference>
<evidence type="ECO:0000256" key="2">
    <source>
        <dbReference type="ARBA" id="ARBA00023125"/>
    </source>
</evidence>
<reference evidence="5 6" key="1">
    <citation type="journal article" date="2014" name="Genome Announc.">
        <title>Complete Genome Sequence of Hyphomicrobium nitrativorans Strain NL23, a Denitrifying Bacterium Isolated from Biofilm of a Methanol-Fed Denitrification System Treating Seawater at the Montreal Biodome.</title>
        <authorList>
            <person name="Martineau C."/>
            <person name="Villeneuve C."/>
            <person name="Mauffrey F."/>
            <person name="Villemur R."/>
        </authorList>
    </citation>
    <scope>NUCLEOTIDE SEQUENCE [LARGE SCALE GENOMIC DNA]</scope>
    <source>
        <strain evidence="5">NL23</strain>
    </source>
</reference>
<dbReference type="InterPro" id="IPR036390">
    <property type="entry name" value="WH_DNA-bd_sf"/>
</dbReference>
<dbReference type="GO" id="GO:0006355">
    <property type="term" value="P:regulation of DNA-templated transcription"/>
    <property type="evidence" value="ECO:0007669"/>
    <property type="project" value="UniProtKB-ARBA"/>
</dbReference>
<dbReference type="InterPro" id="IPR000485">
    <property type="entry name" value="AsnC-type_HTH_dom"/>
</dbReference>
<dbReference type="PROSITE" id="PS00519">
    <property type="entry name" value="HTH_ASNC_1"/>
    <property type="match status" value="1"/>
</dbReference>
<dbReference type="AlphaFoldDB" id="V5SEK2"/>
<dbReference type="Pfam" id="PF01037">
    <property type="entry name" value="AsnC_trans_reg"/>
    <property type="match status" value="1"/>
</dbReference>
<gene>
    <name evidence="5" type="ORF">W911_11965</name>
</gene>
<dbReference type="HOGENOM" id="CLU_091233_0_2_5"/>
<evidence type="ECO:0000259" key="4">
    <source>
        <dbReference type="PROSITE" id="PS50956"/>
    </source>
</evidence>
<dbReference type="InterPro" id="IPR019888">
    <property type="entry name" value="Tscrpt_reg_AsnC-like"/>
</dbReference>
<dbReference type="Gene3D" id="3.30.70.920">
    <property type="match status" value="1"/>
</dbReference>
<name>V5SEK2_9HYPH</name>
<dbReference type="GO" id="GO:0005829">
    <property type="term" value="C:cytosol"/>
    <property type="evidence" value="ECO:0007669"/>
    <property type="project" value="TreeGrafter"/>
</dbReference>
<keyword evidence="3" id="KW-0804">Transcription</keyword>
<dbReference type="SUPFAM" id="SSF54909">
    <property type="entry name" value="Dimeric alpha+beta barrel"/>
    <property type="match status" value="1"/>
</dbReference>
<dbReference type="Gene3D" id="1.10.10.10">
    <property type="entry name" value="Winged helix-like DNA-binding domain superfamily/Winged helix DNA-binding domain"/>
    <property type="match status" value="1"/>
</dbReference>
<dbReference type="InterPro" id="IPR019887">
    <property type="entry name" value="Tscrpt_reg_AsnC/Lrp_C"/>
</dbReference>
<dbReference type="InterPro" id="IPR011991">
    <property type="entry name" value="ArsR-like_HTH"/>
</dbReference>
<dbReference type="InterPro" id="IPR019885">
    <property type="entry name" value="Tscrpt_reg_HTH_AsnC-type_CS"/>
</dbReference>
<dbReference type="GO" id="GO:0043565">
    <property type="term" value="F:sequence-specific DNA binding"/>
    <property type="evidence" value="ECO:0007669"/>
    <property type="project" value="InterPro"/>
</dbReference>
<feature type="domain" description="HTH asnC-type" evidence="4">
    <location>
        <begin position="6"/>
        <end position="69"/>
    </location>
</feature>
<accession>V5SEK2</accession>
<dbReference type="Pfam" id="PF13404">
    <property type="entry name" value="HTH_AsnC-type"/>
    <property type="match status" value="1"/>
</dbReference>
<dbReference type="CDD" id="cd00090">
    <property type="entry name" value="HTH_ARSR"/>
    <property type="match status" value="1"/>
</dbReference>
<evidence type="ECO:0000313" key="6">
    <source>
        <dbReference type="Proteomes" id="UP000018542"/>
    </source>
</evidence>
<evidence type="ECO:0000256" key="3">
    <source>
        <dbReference type="ARBA" id="ARBA00023163"/>
    </source>
</evidence>
<dbReference type="SUPFAM" id="SSF46785">
    <property type="entry name" value="Winged helix' DNA-binding domain"/>
    <property type="match status" value="1"/>
</dbReference>
<dbReference type="InterPro" id="IPR036388">
    <property type="entry name" value="WH-like_DNA-bd_sf"/>
</dbReference>
<dbReference type="EMBL" id="CP006912">
    <property type="protein sequence ID" value="AHB48958.1"/>
    <property type="molecule type" value="Genomic_DNA"/>
</dbReference>
<dbReference type="InterPro" id="IPR011008">
    <property type="entry name" value="Dimeric_a/b-barrel"/>
</dbReference>
<protein>
    <submittedName>
        <fullName evidence="5">ArsR family transcriptional regulator</fullName>
    </submittedName>
</protein>
<organism evidence="5 6">
    <name type="scientific">Hyphomicrobium nitrativorans NL23</name>
    <dbReference type="NCBI Taxonomy" id="1029756"/>
    <lineage>
        <taxon>Bacteria</taxon>
        <taxon>Pseudomonadati</taxon>
        <taxon>Pseudomonadota</taxon>
        <taxon>Alphaproteobacteria</taxon>
        <taxon>Hyphomicrobiales</taxon>
        <taxon>Hyphomicrobiaceae</taxon>
        <taxon>Hyphomicrobium</taxon>
    </lineage>
</organism>
<dbReference type="SMART" id="SM00344">
    <property type="entry name" value="HTH_ASNC"/>
    <property type="match status" value="1"/>
</dbReference>
<dbReference type="PANTHER" id="PTHR30154">
    <property type="entry name" value="LEUCINE-RESPONSIVE REGULATORY PROTEIN"/>
    <property type="match status" value="1"/>
</dbReference>
<dbReference type="STRING" id="1029756.W911_11965"/>
<dbReference type="PATRIC" id="fig|1029756.8.peg.2484"/>
<keyword evidence="6" id="KW-1185">Reference proteome</keyword>
<keyword evidence="1" id="KW-0805">Transcription regulation</keyword>
<proteinExistence type="predicted"/>
<evidence type="ECO:0000313" key="5">
    <source>
        <dbReference type="EMBL" id="AHB48958.1"/>
    </source>
</evidence>
<dbReference type="Proteomes" id="UP000018542">
    <property type="component" value="Chromosome"/>
</dbReference>
<sequence length="167" mass="18831">MAVHMLDEMDVKILAILQQDCTRPVAEIGKEVGLSTTPCWRRIQKLEELGVIKRRVAVLDPQKVNAGVTVFISIKTDKHSLAWLERFHAAVAEFPEVVEFYRMSGDVDYLLRVAVPDIAAYDVFYKKLITEVEIAKVSSAFAMEEIKHTTALPLTFARPASEKRRGS</sequence>
<evidence type="ECO:0000256" key="1">
    <source>
        <dbReference type="ARBA" id="ARBA00023015"/>
    </source>
</evidence>
<dbReference type="KEGG" id="hni:W911_11965"/>
<dbReference type="PROSITE" id="PS50956">
    <property type="entry name" value="HTH_ASNC_2"/>
    <property type="match status" value="1"/>
</dbReference>
<dbReference type="PRINTS" id="PR00033">
    <property type="entry name" value="HTHASNC"/>
</dbReference>
<keyword evidence="2" id="KW-0238">DNA-binding</keyword>
<dbReference type="GO" id="GO:0043200">
    <property type="term" value="P:response to amino acid"/>
    <property type="evidence" value="ECO:0007669"/>
    <property type="project" value="TreeGrafter"/>
</dbReference>